<dbReference type="InterPro" id="IPR015421">
    <property type="entry name" value="PyrdxlP-dep_Trfase_major"/>
</dbReference>
<dbReference type="RefSeq" id="WP_171719041.1">
    <property type="nucleotide sequence ID" value="NZ_WHOB01000066.1"/>
</dbReference>
<dbReference type="PIRSF" id="PIRSF000390">
    <property type="entry name" value="PLP_StrS"/>
    <property type="match status" value="1"/>
</dbReference>
<comment type="similarity">
    <text evidence="1">Belongs to the DegT/DnrJ/EryC1 family.</text>
</comment>
<dbReference type="Gene3D" id="3.40.640.10">
    <property type="entry name" value="Type I PLP-dependent aspartate aminotransferase-like (Major domain)"/>
    <property type="match status" value="1"/>
</dbReference>
<dbReference type="InterPro" id="IPR000653">
    <property type="entry name" value="DegT/StrS_aminotransferase"/>
</dbReference>
<dbReference type="Pfam" id="PF01041">
    <property type="entry name" value="DegT_DnrJ_EryC1"/>
    <property type="match status" value="1"/>
</dbReference>
<dbReference type="Proteomes" id="UP000596857">
    <property type="component" value="Unassembled WGS sequence"/>
</dbReference>
<accession>A0ABX1YKK3</accession>
<dbReference type="NCBIfam" id="NF011936">
    <property type="entry name" value="PRK15407.1"/>
    <property type="match status" value="1"/>
</dbReference>
<evidence type="ECO:0000256" key="1">
    <source>
        <dbReference type="RuleBase" id="RU004508"/>
    </source>
</evidence>
<proteinExistence type="inferred from homology"/>
<name>A0ABX1YKK3_9BACL</name>
<dbReference type="PANTHER" id="PTHR30244">
    <property type="entry name" value="TRANSAMINASE"/>
    <property type="match status" value="1"/>
</dbReference>
<evidence type="ECO:0000313" key="2">
    <source>
        <dbReference type="EMBL" id="NOU81567.1"/>
    </source>
</evidence>
<gene>
    <name evidence="2" type="primary">rfbH</name>
    <name evidence="2" type="ORF">GC101_22145</name>
</gene>
<sequence>MTSQASIFREQIIKLSADYYRSRWPERPFVPGRDYVPVSGKVFDEEELGSLIDASLDFHLTAGRYTSEFEERFAGLMGRKYALLVNSGSSANLLAVAALTSPLLGKRRLLPGDEVITVAAGFPTTVNPLIQHGLVPVFVDVDIPTYNIDVTQLDAALSPRTKAIIVAHTLGNPFDLGFIQSFADRHGLWLIEDTCDAVGSLYEGQPAGSFGDLATVSFFPAHHLTMGEGGAVLTSNARLKKIVESLRDWGRDCWCTPGTDNTCGKRYDWTKGGLPPGYDHKYTYSHIGYNLKATDMQAAIGVAQLKKLEGFTAARKHNFEFLKAALKPAEEWLILPEATAGSEPSWFGFPVTVREGAPISRNELVRSLEEARIGTRLLFAGNLLKQPAYAGVVHRIAAPLTNTDRIMNDTFWLGVFPGLNTEMLSYTAQVILGLLEGKEESKE</sequence>
<evidence type="ECO:0000313" key="3">
    <source>
        <dbReference type="Proteomes" id="UP000596857"/>
    </source>
</evidence>
<dbReference type="PANTHER" id="PTHR30244:SF34">
    <property type="entry name" value="DTDP-4-AMINO-4,6-DIDEOXYGALACTOSE TRANSAMINASE"/>
    <property type="match status" value="1"/>
</dbReference>
<reference evidence="2 3" key="1">
    <citation type="submission" date="2019-10" db="EMBL/GenBank/DDBJ databases">
        <title>Description of Paenibacillus terricola sp. nov.</title>
        <authorList>
            <person name="Carlier A."/>
            <person name="Qi S."/>
        </authorList>
    </citation>
    <scope>NUCLEOTIDE SEQUENCE [LARGE SCALE GENOMIC DNA]</scope>
    <source>
        <strain evidence="2 3">LMG 31459</strain>
    </source>
</reference>
<keyword evidence="3" id="KW-1185">Reference proteome</keyword>
<dbReference type="InterPro" id="IPR015424">
    <property type="entry name" value="PyrdxlP-dep_Trfase"/>
</dbReference>
<dbReference type="Gene3D" id="3.90.1150.10">
    <property type="entry name" value="Aspartate Aminotransferase, domain 1"/>
    <property type="match status" value="1"/>
</dbReference>
<dbReference type="SUPFAM" id="SSF53383">
    <property type="entry name" value="PLP-dependent transferases"/>
    <property type="match status" value="1"/>
</dbReference>
<organism evidence="2 3">
    <name type="scientific">Paenibacillus phytohabitans</name>
    <dbReference type="NCBI Taxonomy" id="2654978"/>
    <lineage>
        <taxon>Bacteria</taxon>
        <taxon>Bacillati</taxon>
        <taxon>Bacillota</taxon>
        <taxon>Bacilli</taxon>
        <taxon>Bacillales</taxon>
        <taxon>Paenibacillaceae</taxon>
        <taxon>Paenibacillus</taxon>
    </lineage>
</organism>
<dbReference type="InterPro" id="IPR015422">
    <property type="entry name" value="PyrdxlP-dep_Trfase_small"/>
</dbReference>
<protein>
    <submittedName>
        <fullName evidence="2">Lipopolysaccharide biosynthesis protein RfbH</fullName>
    </submittedName>
</protein>
<keyword evidence="1" id="KW-0663">Pyridoxal phosphate</keyword>
<dbReference type="CDD" id="cd00616">
    <property type="entry name" value="AHBA_syn"/>
    <property type="match status" value="1"/>
</dbReference>
<dbReference type="EMBL" id="WHOB01000066">
    <property type="protein sequence ID" value="NOU81567.1"/>
    <property type="molecule type" value="Genomic_DNA"/>
</dbReference>
<comment type="caution">
    <text evidence="2">The sequence shown here is derived from an EMBL/GenBank/DDBJ whole genome shotgun (WGS) entry which is preliminary data.</text>
</comment>